<dbReference type="GO" id="GO:0005524">
    <property type="term" value="F:ATP binding"/>
    <property type="evidence" value="ECO:0007669"/>
    <property type="project" value="UniProtKB-KW"/>
</dbReference>
<reference evidence="9" key="1">
    <citation type="submission" date="2018-06" db="EMBL/GenBank/DDBJ databases">
        <authorList>
            <person name="Zhirakovskaya E."/>
        </authorList>
    </citation>
    <scope>NUCLEOTIDE SEQUENCE</scope>
</reference>
<evidence type="ECO:0000256" key="6">
    <source>
        <dbReference type="ARBA" id="ARBA00022840"/>
    </source>
</evidence>
<comment type="catalytic activity">
    <reaction evidence="1">
        <text>ATP + protein L-histidine = ADP + protein N-phospho-L-histidine.</text>
        <dbReference type="EC" id="2.7.13.3"/>
    </reaction>
</comment>
<evidence type="ECO:0000256" key="3">
    <source>
        <dbReference type="ARBA" id="ARBA00022679"/>
    </source>
</evidence>
<name>A0A3B0TZM5_9ZZZZ</name>
<dbReference type="Pfam" id="PF02518">
    <property type="entry name" value="HATPase_c"/>
    <property type="match status" value="1"/>
</dbReference>
<keyword evidence="3" id="KW-0808">Transferase</keyword>
<evidence type="ECO:0000256" key="2">
    <source>
        <dbReference type="ARBA" id="ARBA00012438"/>
    </source>
</evidence>
<dbReference type="InterPro" id="IPR005467">
    <property type="entry name" value="His_kinase_dom"/>
</dbReference>
<dbReference type="InterPro" id="IPR036890">
    <property type="entry name" value="HATPase_C_sf"/>
</dbReference>
<accession>A0A3B0TZM5</accession>
<keyword evidence="7" id="KW-0902">Two-component regulatory system</keyword>
<dbReference type="Gene3D" id="3.30.450.20">
    <property type="entry name" value="PAS domain"/>
    <property type="match status" value="1"/>
</dbReference>
<dbReference type="GO" id="GO:0030295">
    <property type="term" value="F:protein kinase activator activity"/>
    <property type="evidence" value="ECO:0007669"/>
    <property type="project" value="TreeGrafter"/>
</dbReference>
<dbReference type="PROSITE" id="PS50109">
    <property type="entry name" value="HIS_KIN"/>
    <property type="match status" value="1"/>
</dbReference>
<dbReference type="EC" id="2.7.13.3" evidence="2"/>
<dbReference type="SUPFAM" id="SSF55785">
    <property type="entry name" value="PYP-like sensor domain (PAS domain)"/>
    <property type="match status" value="1"/>
</dbReference>
<dbReference type="InterPro" id="IPR050351">
    <property type="entry name" value="BphY/WalK/GraS-like"/>
</dbReference>
<proteinExistence type="predicted"/>
<dbReference type="SUPFAM" id="SSF55874">
    <property type="entry name" value="ATPase domain of HSP90 chaperone/DNA topoisomerase II/histidine kinase"/>
    <property type="match status" value="1"/>
</dbReference>
<dbReference type="InterPro" id="IPR003594">
    <property type="entry name" value="HATPase_dom"/>
</dbReference>
<dbReference type="Gene3D" id="3.30.565.10">
    <property type="entry name" value="Histidine kinase-like ATPase, C-terminal domain"/>
    <property type="match status" value="1"/>
</dbReference>
<evidence type="ECO:0000256" key="1">
    <source>
        <dbReference type="ARBA" id="ARBA00000085"/>
    </source>
</evidence>
<keyword evidence="5" id="KW-0418">Kinase</keyword>
<dbReference type="PANTHER" id="PTHR42878:SF7">
    <property type="entry name" value="SENSOR HISTIDINE KINASE GLRK"/>
    <property type="match status" value="1"/>
</dbReference>
<evidence type="ECO:0000313" key="9">
    <source>
        <dbReference type="EMBL" id="VAW13994.1"/>
    </source>
</evidence>
<dbReference type="InterPro" id="IPR035965">
    <property type="entry name" value="PAS-like_dom_sf"/>
</dbReference>
<gene>
    <name evidence="9" type="ORF">MNBD_BACTEROID01-749</name>
</gene>
<sequence length="379" mass="42609">MAEDKLFTFYASPERADDSTIKEQKKEFEKEPFLPIIANAIPNMLVILNKQRQIVFANRFFLRKLNISDVYQVLGLRPGEAIDCIHADEQPGGCGTTEFCLHCGALNAILEAKKNKFFVQECRITTKNGEALDLEVMTTLILRNGSLYTIFAMKDIGNEKRREALERVFFHDVLNSAGGISGLSSIMLEEKDPGKLKQITQIIQRTSEYLVEEIKSQQQLFKAEHDDLEVAHTELNSVGMLKEVSELYSAHKVSNKKNIIIKEGSPVILFYSDSVLLRRVLGNMIKNALEATPEGGTVELSCKNKNGSVRFCVHNDTFMNNDIQLQVFQRSFTTKGIGRGLGTYGMKLLGERYLGGKVGFDSTEEKGTTFYLDLPIKTQ</sequence>
<dbReference type="GO" id="GO:0004673">
    <property type="term" value="F:protein histidine kinase activity"/>
    <property type="evidence" value="ECO:0007669"/>
    <property type="project" value="UniProtKB-EC"/>
</dbReference>
<feature type="domain" description="Histidine kinase" evidence="8">
    <location>
        <begin position="168"/>
        <end position="378"/>
    </location>
</feature>
<evidence type="ECO:0000256" key="4">
    <source>
        <dbReference type="ARBA" id="ARBA00022741"/>
    </source>
</evidence>
<protein>
    <recommendedName>
        <fullName evidence="2">histidine kinase</fullName>
        <ecNumber evidence="2">2.7.13.3</ecNumber>
    </recommendedName>
</protein>
<dbReference type="PANTHER" id="PTHR42878">
    <property type="entry name" value="TWO-COMPONENT HISTIDINE KINASE"/>
    <property type="match status" value="1"/>
</dbReference>
<keyword evidence="4" id="KW-0547">Nucleotide-binding</keyword>
<dbReference type="AlphaFoldDB" id="A0A3B0TZM5"/>
<keyword evidence="6" id="KW-0067">ATP-binding</keyword>
<dbReference type="GO" id="GO:0007234">
    <property type="term" value="P:osmosensory signaling via phosphorelay pathway"/>
    <property type="evidence" value="ECO:0007669"/>
    <property type="project" value="TreeGrafter"/>
</dbReference>
<dbReference type="SMART" id="SM00387">
    <property type="entry name" value="HATPase_c"/>
    <property type="match status" value="1"/>
</dbReference>
<evidence type="ECO:0000259" key="8">
    <source>
        <dbReference type="PROSITE" id="PS50109"/>
    </source>
</evidence>
<organism evidence="9">
    <name type="scientific">hydrothermal vent metagenome</name>
    <dbReference type="NCBI Taxonomy" id="652676"/>
    <lineage>
        <taxon>unclassified sequences</taxon>
        <taxon>metagenomes</taxon>
        <taxon>ecological metagenomes</taxon>
    </lineage>
</organism>
<evidence type="ECO:0000256" key="7">
    <source>
        <dbReference type="ARBA" id="ARBA00023012"/>
    </source>
</evidence>
<evidence type="ECO:0000256" key="5">
    <source>
        <dbReference type="ARBA" id="ARBA00022777"/>
    </source>
</evidence>
<dbReference type="EMBL" id="UOEP01000029">
    <property type="protein sequence ID" value="VAW13994.1"/>
    <property type="molecule type" value="Genomic_DNA"/>
</dbReference>
<dbReference type="GO" id="GO:0000156">
    <property type="term" value="F:phosphorelay response regulator activity"/>
    <property type="evidence" value="ECO:0007669"/>
    <property type="project" value="TreeGrafter"/>
</dbReference>